<dbReference type="Pfam" id="PF01253">
    <property type="entry name" value="SUI1"/>
    <property type="match status" value="1"/>
</dbReference>
<feature type="region of interest" description="Disordered" evidence="2">
    <location>
        <begin position="109"/>
        <end position="135"/>
    </location>
</feature>
<evidence type="ECO:0000256" key="1">
    <source>
        <dbReference type="ARBA" id="ARBA00007514"/>
    </source>
</evidence>
<dbReference type="InterPro" id="IPR048517">
    <property type="entry name" value="DENR_N"/>
</dbReference>
<feature type="domain" description="SUI1" evidence="3">
    <location>
        <begin position="159"/>
        <end position="231"/>
    </location>
</feature>
<evidence type="ECO:0000259" key="3">
    <source>
        <dbReference type="PROSITE" id="PS50296"/>
    </source>
</evidence>
<dbReference type="GO" id="GO:0003743">
    <property type="term" value="F:translation initiation factor activity"/>
    <property type="evidence" value="ECO:0007669"/>
    <property type="project" value="UniProtKB-KW"/>
</dbReference>
<organism evidence="4 5">
    <name type="scientific">Eimeria praecox</name>
    <dbReference type="NCBI Taxonomy" id="51316"/>
    <lineage>
        <taxon>Eukaryota</taxon>
        <taxon>Sar</taxon>
        <taxon>Alveolata</taxon>
        <taxon>Apicomplexa</taxon>
        <taxon>Conoidasida</taxon>
        <taxon>Coccidia</taxon>
        <taxon>Eucoccidiorida</taxon>
        <taxon>Eimeriorina</taxon>
        <taxon>Eimeriidae</taxon>
        <taxon>Eimeria</taxon>
    </lineage>
</organism>
<dbReference type="Proteomes" id="UP000018201">
    <property type="component" value="Unassembled WGS sequence"/>
</dbReference>
<proteinExistence type="inferred from homology"/>
<sequence>MDAHNSDDSGSGGESPELSNRARRKMLMQQKQKQGKHVEPTSDAAADAKAVGEVPTSQSEPTTSANSCGGWAHDQQPPMTGPCKVEYCPTCSMPFEYCEFSGAACGKQAETKEDPNNQGSAMQQKEHEQQLSRELEEKAAITDAKRGAGKKDGAKPKVVTVQKQAKRRGKCSTNVWGLEHFDVKQEQAAKLASKHFACGSSFQKGQPGQMPFVEIQGDVEETIAAFLQKNFNIPEDKIVFLAEK</sequence>
<reference evidence="4" key="2">
    <citation type="submission" date="2013-10" db="EMBL/GenBank/DDBJ databases">
        <authorList>
            <person name="Aslett M."/>
        </authorList>
    </citation>
    <scope>NUCLEOTIDE SEQUENCE [LARGE SCALE GENOMIC DNA]</scope>
    <source>
        <strain evidence="4">Houghton</strain>
    </source>
</reference>
<name>U6H4C5_9EIME</name>
<accession>U6H4C5</accession>
<dbReference type="InterPro" id="IPR001950">
    <property type="entry name" value="SUI1"/>
</dbReference>
<keyword evidence="5" id="KW-1185">Reference proteome</keyword>
<dbReference type="AlphaFoldDB" id="U6H4C5"/>
<dbReference type="SUPFAM" id="SSF55159">
    <property type="entry name" value="eIF1-like"/>
    <property type="match status" value="1"/>
</dbReference>
<dbReference type="EMBL" id="HG697467">
    <property type="protein sequence ID" value="CDI87441.1"/>
    <property type="molecule type" value="Genomic_DNA"/>
</dbReference>
<dbReference type="VEuPathDB" id="ToxoDB:EPH_0076000"/>
<dbReference type="InterPro" id="IPR046447">
    <property type="entry name" value="DENR_C"/>
</dbReference>
<comment type="similarity">
    <text evidence="1">Belongs to the DENR family.</text>
</comment>
<dbReference type="InterPro" id="IPR050318">
    <property type="entry name" value="DENR/SUI1_TIF"/>
</dbReference>
<evidence type="ECO:0000256" key="2">
    <source>
        <dbReference type="SAM" id="MobiDB-lite"/>
    </source>
</evidence>
<dbReference type="Gene3D" id="3.30.780.10">
    <property type="entry name" value="SUI1-like domain"/>
    <property type="match status" value="1"/>
</dbReference>
<gene>
    <name evidence="4" type="ORF">EPH_0076000</name>
</gene>
<feature type="compositionally biased region" description="Polar residues" evidence="2">
    <location>
        <begin position="55"/>
        <end position="67"/>
    </location>
</feature>
<dbReference type="PANTHER" id="PTHR12789">
    <property type="entry name" value="DENSITY-REGULATED PROTEIN HOMOLOG"/>
    <property type="match status" value="1"/>
</dbReference>
<keyword evidence="4" id="KW-0396">Initiation factor</keyword>
<dbReference type="PANTHER" id="PTHR12789:SF0">
    <property type="entry name" value="DENSITY-REGULATED PROTEIN"/>
    <property type="match status" value="1"/>
</dbReference>
<dbReference type="InterPro" id="IPR036877">
    <property type="entry name" value="SUI1_dom_sf"/>
</dbReference>
<dbReference type="OrthoDB" id="277199at2759"/>
<keyword evidence="4" id="KW-0648">Protein biosynthesis</keyword>
<protein>
    <submittedName>
        <fullName evidence="4">Translation initiation factor SUI1 domain-containing protein, putative</fullName>
    </submittedName>
</protein>
<dbReference type="PROSITE" id="PS50296">
    <property type="entry name" value="SUI1"/>
    <property type="match status" value="1"/>
</dbReference>
<dbReference type="GO" id="GO:0003729">
    <property type="term" value="F:mRNA binding"/>
    <property type="evidence" value="ECO:0007669"/>
    <property type="project" value="TreeGrafter"/>
</dbReference>
<dbReference type="GO" id="GO:0001731">
    <property type="term" value="P:formation of translation preinitiation complex"/>
    <property type="evidence" value="ECO:0007669"/>
    <property type="project" value="TreeGrafter"/>
</dbReference>
<dbReference type="CDD" id="cd11607">
    <property type="entry name" value="DENR_C"/>
    <property type="match status" value="1"/>
</dbReference>
<feature type="region of interest" description="Disordered" evidence="2">
    <location>
        <begin position="1"/>
        <end position="70"/>
    </location>
</feature>
<dbReference type="Pfam" id="PF21023">
    <property type="entry name" value="DENR_N"/>
    <property type="match status" value="1"/>
</dbReference>
<reference evidence="4" key="1">
    <citation type="submission" date="2013-10" db="EMBL/GenBank/DDBJ databases">
        <title>Genomic analysis of the causative agents of coccidiosis in chickens.</title>
        <authorList>
            <person name="Reid A.J."/>
            <person name="Blake D."/>
            <person name="Billington K."/>
            <person name="Browne H."/>
            <person name="Dunn M."/>
            <person name="Hung S."/>
            <person name="Kawahara F."/>
            <person name="Miranda-Saavedra D."/>
            <person name="Mourier T."/>
            <person name="Nagra H."/>
            <person name="Otto T.D."/>
            <person name="Rawlings N."/>
            <person name="Sanchez A."/>
            <person name="Sanders M."/>
            <person name="Subramaniam C."/>
            <person name="Tay Y."/>
            <person name="Dear P."/>
            <person name="Doerig C."/>
            <person name="Gruber A."/>
            <person name="Parkinson J."/>
            <person name="Shirley M."/>
            <person name="Wan K.L."/>
            <person name="Berriman M."/>
            <person name="Tomley F."/>
            <person name="Pain A."/>
        </authorList>
    </citation>
    <scope>NUCLEOTIDE SEQUENCE [LARGE SCALE GENOMIC DNA]</scope>
    <source>
        <strain evidence="4">Houghton</strain>
    </source>
</reference>
<evidence type="ECO:0000313" key="4">
    <source>
        <dbReference type="EMBL" id="CDI87441.1"/>
    </source>
</evidence>
<evidence type="ECO:0000313" key="5">
    <source>
        <dbReference type="Proteomes" id="UP000018201"/>
    </source>
</evidence>
<dbReference type="GO" id="GO:0002188">
    <property type="term" value="P:translation reinitiation"/>
    <property type="evidence" value="ECO:0007669"/>
    <property type="project" value="TreeGrafter"/>
</dbReference>
<feature type="compositionally biased region" description="Basic and acidic residues" evidence="2">
    <location>
        <begin position="124"/>
        <end position="135"/>
    </location>
</feature>